<proteinExistence type="predicted"/>
<accession>A0A192Y877</accession>
<protein>
    <submittedName>
        <fullName evidence="1">Uncharacterized protein</fullName>
    </submittedName>
</protein>
<sequence>MERFIKIKSDGGYHLAAGMEGCIVRLKDMLGGLAVVHAPTLGLYCKPENSFLAKPLGVTGEPNDYFFGTEMYEEVENPFAHWNKIKGAPCAS</sequence>
<organism evidence="1 2">
    <name type="scientific">Escherichia phage vB_EcoS_NBD2</name>
    <dbReference type="NCBI Taxonomy" id="1852563"/>
    <lineage>
        <taxon>Viruses</taxon>
        <taxon>Duplodnaviria</taxon>
        <taxon>Heunggongvirae</taxon>
        <taxon>Uroviricota</taxon>
        <taxon>Caudoviricetes</taxon>
        <taxon>Drexlerviridae</taxon>
        <taxon>Vilniusvirus</taxon>
        <taxon>Vilniusvirus NBD2</taxon>
    </lineage>
</organism>
<dbReference type="GeneID" id="29079440"/>
<dbReference type="KEGG" id="vg:29079440"/>
<evidence type="ECO:0000313" key="2">
    <source>
        <dbReference type="Proteomes" id="UP000202254"/>
    </source>
</evidence>
<name>A0A192Y877_9CAUD</name>
<dbReference type="RefSeq" id="YP_009284634.1">
    <property type="nucleotide sequence ID" value="NC_031050.1"/>
</dbReference>
<keyword evidence="2" id="KW-1185">Reference proteome</keyword>
<evidence type="ECO:0000313" key="1">
    <source>
        <dbReference type="EMBL" id="ANM45852.1"/>
    </source>
</evidence>
<gene>
    <name evidence="1" type="ORF">NBD2_10</name>
</gene>
<dbReference type="Proteomes" id="UP000202254">
    <property type="component" value="Segment"/>
</dbReference>
<dbReference type="EMBL" id="KX130668">
    <property type="protein sequence ID" value="ANM45852.1"/>
    <property type="molecule type" value="Genomic_DNA"/>
</dbReference>
<reference evidence="1 2" key="1">
    <citation type="submission" date="2016-04" db="EMBL/GenBank/DDBJ databases">
        <title>Complete Genome of E. coli phage vB_EcoS_NBD2.</title>
        <authorList>
            <person name="Truncaite L."/>
            <person name="Kaliniene L."/>
            <person name="Zajanckauskaite A."/>
            <person name="Meskys R."/>
        </authorList>
    </citation>
    <scope>NUCLEOTIDE SEQUENCE [LARGE SCALE GENOMIC DNA]</scope>
</reference>